<protein>
    <recommendedName>
        <fullName evidence="4">dTDP-4-dehydrorhamnose 3,5-epimerase</fullName>
        <ecNumber evidence="4">5.1.3.13</ecNumber>
    </recommendedName>
    <alternativeName>
        <fullName evidence="4">Thymidine diphospho-4-keto-rhamnose 3,5-epimerase</fullName>
    </alternativeName>
</protein>
<evidence type="ECO:0000256" key="4">
    <source>
        <dbReference type="RuleBase" id="RU364069"/>
    </source>
</evidence>
<proteinExistence type="inferred from homology"/>
<comment type="catalytic activity">
    <reaction evidence="4">
        <text>dTDP-4-dehydro-6-deoxy-alpha-D-glucose = dTDP-4-dehydro-beta-L-rhamnose</text>
        <dbReference type="Rhea" id="RHEA:16969"/>
        <dbReference type="ChEBI" id="CHEBI:57649"/>
        <dbReference type="ChEBI" id="CHEBI:62830"/>
        <dbReference type="EC" id="5.1.3.13"/>
    </reaction>
</comment>
<dbReference type="PANTHER" id="PTHR21047:SF2">
    <property type="entry name" value="THYMIDINE DIPHOSPHO-4-KETO-RHAMNOSE 3,5-EPIMERASE"/>
    <property type="match status" value="1"/>
</dbReference>
<gene>
    <name evidence="6" type="ORF">AVDCRST_MAG22-65</name>
</gene>
<sequence length="186" mass="20488">MNVLETGLPGVLILEPRVFGDERGFFMESWNGRRYEEFGIPNHFVQDNLSFSAHGVLRGLHFQFPQPQGKLVSVLRGEVFDVAVDIRTGSPTFGSWTGVTLSAENKRQFWVPEGFAHGFVVTGEDALFSYKCTDYYAPEHDGSILWNDPEIGVEWPVEAPTLSAKDGSAPPLAGMPPGSLPVYRAG</sequence>
<evidence type="ECO:0000256" key="3">
    <source>
        <dbReference type="PIRSR" id="PIRSR600888-3"/>
    </source>
</evidence>
<dbReference type="AlphaFoldDB" id="A0A6J4NEM9"/>
<feature type="active site" description="Proton donor" evidence="2">
    <location>
        <position position="130"/>
    </location>
</feature>
<feature type="active site" description="Proton acceptor" evidence="2">
    <location>
        <position position="61"/>
    </location>
</feature>
<evidence type="ECO:0000256" key="1">
    <source>
        <dbReference type="ARBA" id="ARBA00010154"/>
    </source>
</evidence>
<dbReference type="GO" id="GO:0019305">
    <property type="term" value="P:dTDP-rhamnose biosynthetic process"/>
    <property type="evidence" value="ECO:0007669"/>
    <property type="project" value="UniProtKB-UniRule"/>
</dbReference>
<evidence type="ECO:0000313" key="6">
    <source>
        <dbReference type="EMBL" id="CAA9382368.1"/>
    </source>
</evidence>
<dbReference type="SUPFAM" id="SSF51182">
    <property type="entry name" value="RmlC-like cupins"/>
    <property type="match status" value="1"/>
</dbReference>
<keyword evidence="4 6" id="KW-0413">Isomerase</keyword>
<reference evidence="6" key="1">
    <citation type="submission" date="2020-02" db="EMBL/GenBank/DDBJ databases">
        <authorList>
            <person name="Meier V. D."/>
        </authorList>
    </citation>
    <scope>NUCLEOTIDE SEQUENCE</scope>
    <source>
        <strain evidence="6">AVDCRST_MAG22</strain>
    </source>
</reference>
<accession>A0A6J4NEM9</accession>
<dbReference type="InterPro" id="IPR014710">
    <property type="entry name" value="RmlC-like_jellyroll"/>
</dbReference>
<dbReference type="EMBL" id="CADCUV010000004">
    <property type="protein sequence ID" value="CAA9382368.1"/>
    <property type="molecule type" value="Genomic_DNA"/>
</dbReference>
<dbReference type="Gene3D" id="2.60.120.10">
    <property type="entry name" value="Jelly Rolls"/>
    <property type="match status" value="1"/>
</dbReference>
<dbReference type="Pfam" id="PF00908">
    <property type="entry name" value="dTDP_sugar_isom"/>
    <property type="match status" value="1"/>
</dbReference>
<dbReference type="NCBIfam" id="TIGR01221">
    <property type="entry name" value="rmlC"/>
    <property type="match status" value="1"/>
</dbReference>
<dbReference type="GO" id="GO:0008830">
    <property type="term" value="F:dTDP-4-dehydrorhamnose 3,5-epimerase activity"/>
    <property type="evidence" value="ECO:0007669"/>
    <property type="project" value="UniProtKB-UniRule"/>
</dbReference>
<evidence type="ECO:0000256" key="5">
    <source>
        <dbReference type="SAM" id="MobiDB-lite"/>
    </source>
</evidence>
<dbReference type="InterPro" id="IPR011051">
    <property type="entry name" value="RmlC_Cupin_sf"/>
</dbReference>
<feature type="region of interest" description="Disordered" evidence="5">
    <location>
        <begin position="164"/>
        <end position="186"/>
    </location>
</feature>
<comment type="similarity">
    <text evidence="1 4">Belongs to the dTDP-4-dehydrorhamnose 3,5-epimerase family.</text>
</comment>
<name>A0A6J4NEM9_9ACTN</name>
<dbReference type="GO" id="GO:0005829">
    <property type="term" value="C:cytosol"/>
    <property type="evidence" value="ECO:0007669"/>
    <property type="project" value="TreeGrafter"/>
</dbReference>
<dbReference type="CDD" id="cd00438">
    <property type="entry name" value="cupin_RmlC"/>
    <property type="match status" value="1"/>
</dbReference>
<comment type="pathway">
    <text evidence="4">Carbohydrate biosynthesis; dTDP-L-rhamnose biosynthesis.</text>
</comment>
<dbReference type="PANTHER" id="PTHR21047">
    <property type="entry name" value="DTDP-6-DEOXY-D-GLUCOSE-3,5 EPIMERASE"/>
    <property type="match status" value="1"/>
</dbReference>
<evidence type="ECO:0000256" key="2">
    <source>
        <dbReference type="PIRSR" id="PIRSR600888-1"/>
    </source>
</evidence>
<dbReference type="InterPro" id="IPR000888">
    <property type="entry name" value="RmlC-like"/>
</dbReference>
<comment type="subunit">
    <text evidence="4">Homodimer.</text>
</comment>
<organism evidence="6">
    <name type="scientific">uncultured Rubrobacteraceae bacterium</name>
    <dbReference type="NCBI Taxonomy" id="349277"/>
    <lineage>
        <taxon>Bacteria</taxon>
        <taxon>Bacillati</taxon>
        <taxon>Actinomycetota</taxon>
        <taxon>Rubrobacteria</taxon>
        <taxon>Rubrobacterales</taxon>
        <taxon>Rubrobacteraceae</taxon>
        <taxon>environmental samples</taxon>
    </lineage>
</organism>
<feature type="site" description="Participates in a stacking interaction with the thymidine ring of dTDP-4-oxo-6-deoxyglucose" evidence="3">
    <location>
        <position position="136"/>
    </location>
</feature>
<comment type="function">
    <text evidence="4">Catalyzes the epimerization of the C3' and C5'positions of dTDP-6-deoxy-D-xylo-4-hexulose, forming dTDP-6-deoxy-L-lyxo-4-hexulose.</text>
</comment>
<dbReference type="UniPathway" id="UPA00124"/>
<dbReference type="GO" id="GO:0000271">
    <property type="term" value="P:polysaccharide biosynthetic process"/>
    <property type="evidence" value="ECO:0007669"/>
    <property type="project" value="TreeGrafter"/>
</dbReference>
<dbReference type="EC" id="5.1.3.13" evidence="4"/>